<protein>
    <submittedName>
        <fullName evidence="1">Uncharacterized protein</fullName>
    </submittedName>
</protein>
<organism evidence="1 2">
    <name type="scientific">Candidatus Thiomargarita nelsonii</name>
    <dbReference type="NCBI Taxonomy" id="1003181"/>
    <lineage>
        <taxon>Bacteria</taxon>
        <taxon>Pseudomonadati</taxon>
        <taxon>Pseudomonadota</taxon>
        <taxon>Gammaproteobacteria</taxon>
        <taxon>Thiotrichales</taxon>
        <taxon>Thiotrichaceae</taxon>
        <taxon>Thiomargarita</taxon>
    </lineage>
</organism>
<accession>A0A0A6P0G1</accession>
<dbReference type="Pfam" id="PF19788">
    <property type="entry name" value="DUF6272"/>
    <property type="match status" value="1"/>
</dbReference>
<evidence type="ECO:0000313" key="1">
    <source>
        <dbReference type="EMBL" id="OAD21106.1"/>
    </source>
</evidence>
<name>A0A0A6P0G1_9GAMM</name>
<comment type="caution">
    <text evidence="1">The sequence shown here is derived from an EMBL/GenBank/DDBJ whole genome shotgun (WGS) entry which is preliminary data.</text>
</comment>
<keyword evidence="2" id="KW-1185">Reference proteome</keyword>
<dbReference type="NCBIfam" id="NF038262">
    <property type="entry name" value="SiaB_fam_kinase"/>
    <property type="match status" value="1"/>
</dbReference>
<reference evidence="1 2" key="1">
    <citation type="submission" date="2016-05" db="EMBL/GenBank/DDBJ databases">
        <title>Single-cell genome of chain-forming Candidatus Thiomargarita nelsonii and comparison to other large sulfur-oxidizing bacteria.</title>
        <authorList>
            <person name="Winkel M."/>
            <person name="Salman V."/>
            <person name="Woyke T."/>
            <person name="Schulz-Vogt H."/>
            <person name="Richter M."/>
            <person name="Flood B."/>
            <person name="Bailey J."/>
            <person name="Amann R."/>
            <person name="Mussmann M."/>
        </authorList>
    </citation>
    <scope>NUCLEOTIDE SEQUENCE [LARGE SCALE GENOMIC DNA]</scope>
    <source>
        <strain evidence="1 2">THI036</strain>
    </source>
</reference>
<dbReference type="EMBL" id="LUTY01001871">
    <property type="protein sequence ID" value="OAD21106.1"/>
    <property type="molecule type" value="Genomic_DNA"/>
</dbReference>
<evidence type="ECO:0000313" key="2">
    <source>
        <dbReference type="Proteomes" id="UP000076962"/>
    </source>
</evidence>
<dbReference type="AlphaFoldDB" id="A0A0A6P0G1"/>
<gene>
    <name evidence="1" type="ORF">THIOM_003141</name>
</gene>
<dbReference type="Proteomes" id="UP000076962">
    <property type="component" value="Unassembled WGS sequence"/>
</dbReference>
<proteinExistence type="predicted"/>
<dbReference type="InterPro" id="IPR046239">
    <property type="entry name" value="DUF6272"/>
</dbReference>
<sequence>MDSKIKESIKMQLENLYYFKTELDTEGILFSFSGPLSQKLLLEMGDTLRNKLTLEKATPSLTLKVFSMLVEQTQNIIHYSAEKRTPFHSKEAVSEGIIVVGYENGRYYVLCGNRIYNERVNRITNQLTKLQKMDKDELKDYYKEQRRKGPYADSQGAGLGFIEMARRSATPIEFNFQKVDDRFSFFSLKTSV</sequence>